<keyword evidence="1" id="KW-0732">Signal</keyword>
<name>A0ABR6N4T9_9SPHN</name>
<feature type="chain" id="PRO_5047091114" evidence="1">
    <location>
        <begin position="27"/>
        <end position="311"/>
    </location>
</feature>
<keyword evidence="4" id="KW-1185">Reference proteome</keyword>
<evidence type="ECO:0000259" key="2">
    <source>
        <dbReference type="PROSITE" id="PS51704"/>
    </source>
</evidence>
<evidence type="ECO:0000256" key="1">
    <source>
        <dbReference type="SAM" id="SignalP"/>
    </source>
</evidence>
<dbReference type="PANTHER" id="PTHR46320">
    <property type="entry name" value="GLYCEROPHOSPHODIESTER PHOSPHODIESTERASE 1"/>
    <property type="match status" value="1"/>
</dbReference>
<dbReference type="InterPro" id="IPR032160">
    <property type="entry name" value="DUF4996"/>
</dbReference>
<dbReference type="Pfam" id="PF16387">
    <property type="entry name" value="DUF4996"/>
    <property type="match status" value="1"/>
</dbReference>
<evidence type="ECO:0000313" key="3">
    <source>
        <dbReference type="EMBL" id="MBB5725808.1"/>
    </source>
</evidence>
<dbReference type="InterPro" id="IPR017946">
    <property type="entry name" value="PLC-like_Pdiesterase_TIM-brl"/>
</dbReference>
<dbReference type="InterPro" id="IPR030395">
    <property type="entry name" value="GP_PDE_dom"/>
</dbReference>
<protein>
    <submittedName>
        <fullName evidence="3">Glycerophosphoryl diester phosphodiesterase</fullName>
        <ecNumber evidence="3">3.1.4.46</ecNumber>
    </submittedName>
</protein>
<sequence>MSARTRMSTTAAFAVVACLTAQATMAQPGDTRLERLLHDDRRTVLVASHRACWKKTSENSIDGIRRCAADGIDIVEIDVRTTRDDVLVLMHDETVDRTTDGHGAVADLTAAEIAKLRLRERGGGPGTRLTEGRVPTFAQALAAIRDRVLMNIDVKAAALPRVIDAVVAARATRAVILNVPIDVDPAIMRRAQQLGIAAQPVYLEREQRGPASAALARAAAHRPASIQLIFDTPAVVDTARAAAKETRLFVNTMAFDIERGTPMNLSGPYLDARAVTDPDAVWGALIAHGVTIIQTDEPWRLRAWLRARRLR</sequence>
<evidence type="ECO:0000313" key="4">
    <source>
        <dbReference type="Proteomes" id="UP000560131"/>
    </source>
</evidence>
<dbReference type="EMBL" id="JACIJN010000005">
    <property type="protein sequence ID" value="MBB5725808.1"/>
    <property type="molecule type" value="Genomic_DNA"/>
</dbReference>
<dbReference type="GO" id="GO:0008889">
    <property type="term" value="F:glycerophosphodiester phosphodiesterase activity"/>
    <property type="evidence" value="ECO:0007669"/>
    <property type="project" value="UniProtKB-EC"/>
</dbReference>
<dbReference type="PANTHER" id="PTHR46320:SF1">
    <property type="entry name" value="GLYCEROPHOSPHODIESTER PHOSPHODIESTERASE 1"/>
    <property type="match status" value="1"/>
</dbReference>
<dbReference type="Gene3D" id="3.20.20.190">
    <property type="entry name" value="Phosphatidylinositol (PI) phosphodiesterase"/>
    <property type="match status" value="1"/>
</dbReference>
<feature type="signal peptide" evidence="1">
    <location>
        <begin position="1"/>
        <end position="26"/>
    </location>
</feature>
<comment type="caution">
    <text evidence="3">The sequence shown here is derived from an EMBL/GenBank/DDBJ whole genome shotgun (WGS) entry which is preliminary data.</text>
</comment>
<gene>
    <name evidence="3" type="ORF">FHS97_001740</name>
</gene>
<accession>A0ABR6N4T9</accession>
<dbReference type="RefSeq" id="WP_221233217.1">
    <property type="nucleotide sequence ID" value="NZ_BAABAR010000003.1"/>
</dbReference>
<feature type="domain" description="GP-PDE" evidence="2">
    <location>
        <begin position="44"/>
        <end position="305"/>
    </location>
</feature>
<dbReference type="Pfam" id="PF03009">
    <property type="entry name" value="GDPD"/>
    <property type="match status" value="1"/>
</dbReference>
<dbReference type="EC" id="3.1.4.46" evidence="3"/>
<dbReference type="Proteomes" id="UP000560131">
    <property type="component" value="Unassembled WGS sequence"/>
</dbReference>
<reference evidence="3 4" key="1">
    <citation type="submission" date="2020-08" db="EMBL/GenBank/DDBJ databases">
        <title>Genomic Encyclopedia of Type Strains, Phase IV (KMG-IV): sequencing the most valuable type-strain genomes for metagenomic binning, comparative biology and taxonomic classification.</title>
        <authorList>
            <person name="Goeker M."/>
        </authorList>
    </citation>
    <scope>NUCLEOTIDE SEQUENCE [LARGE SCALE GENOMIC DNA]</scope>
    <source>
        <strain evidence="3 4">DSM 101535</strain>
    </source>
</reference>
<dbReference type="PROSITE" id="PS51704">
    <property type="entry name" value="GP_PDE"/>
    <property type="match status" value="1"/>
</dbReference>
<keyword evidence="3" id="KW-0378">Hydrolase</keyword>
<organism evidence="3 4">
    <name type="scientific">Sphingomonas endophytica</name>
    <dbReference type="NCBI Taxonomy" id="869719"/>
    <lineage>
        <taxon>Bacteria</taxon>
        <taxon>Pseudomonadati</taxon>
        <taxon>Pseudomonadota</taxon>
        <taxon>Alphaproteobacteria</taxon>
        <taxon>Sphingomonadales</taxon>
        <taxon>Sphingomonadaceae</taxon>
        <taxon>Sphingomonas</taxon>
    </lineage>
</organism>
<dbReference type="PROSITE" id="PS51257">
    <property type="entry name" value="PROKAR_LIPOPROTEIN"/>
    <property type="match status" value="1"/>
</dbReference>
<dbReference type="SUPFAM" id="SSF51695">
    <property type="entry name" value="PLC-like phosphodiesterases"/>
    <property type="match status" value="1"/>
</dbReference>
<dbReference type="CDD" id="cd08566">
    <property type="entry name" value="GDPD_AtGDE_like"/>
    <property type="match status" value="1"/>
</dbReference>
<proteinExistence type="predicted"/>